<dbReference type="RefSeq" id="WP_214175036.1">
    <property type="nucleotide sequence ID" value="NZ_JAHCVK010000002.1"/>
</dbReference>
<dbReference type="InterPro" id="IPR011006">
    <property type="entry name" value="CheY-like_superfamily"/>
</dbReference>
<comment type="caution">
    <text evidence="5">The sequence shown here is derived from an EMBL/GenBank/DDBJ whole genome shotgun (WGS) entry which is preliminary data.</text>
</comment>
<evidence type="ECO:0000256" key="3">
    <source>
        <dbReference type="PROSITE-ProRule" id="PRU00169"/>
    </source>
</evidence>
<dbReference type="InterPro" id="IPR001789">
    <property type="entry name" value="Sig_transdc_resp-reg_receiver"/>
</dbReference>
<name>A0ABS5SEW8_9BACT</name>
<keyword evidence="2" id="KW-0902">Two-component regulatory system</keyword>
<keyword evidence="1 3" id="KW-0597">Phosphoprotein</keyword>
<gene>
    <name evidence="5" type="ORF">KI810_08310</name>
</gene>
<dbReference type="Proteomes" id="UP000756860">
    <property type="component" value="Unassembled WGS sequence"/>
</dbReference>
<protein>
    <submittedName>
        <fullName evidence="5">PilZ domain-containing protein</fullName>
    </submittedName>
</protein>
<evidence type="ECO:0000313" key="6">
    <source>
        <dbReference type="Proteomes" id="UP000756860"/>
    </source>
</evidence>
<feature type="domain" description="Response regulatory" evidence="4">
    <location>
        <begin position="3"/>
        <end position="118"/>
    </location>
</feature>
<evidence type="ECO:0000313" key="5">
    <source>
        <dbReference type="EMBL" id="MBT0653054.1"/>
    </source>
</evidence>
<organism evidence="5 6">
    <name type="scientific">Geomobilimonas luticola</name>
    <dbReference type="NCBI Taxonomy" id="1114878"/>
    <lineage>
        <taxon>Bacteria</taxon>
        <taxon>Pseudomonadati</taxon>
        <taxon>Thermodesulfobacteriota</taxon>
        <taxon>Desulfuromonadia</taxon>
        <taxon>Geobacterales</taxon>
        <taxon>Geobacteraceae</taxon>
        <taxon>Geomobilimonas</taxon>
    </lineage>
</organism>
<feature type="modified residue" description="4-aspartylphosphate" evidence="3">
    <location>
        <position position="52"/>
    </location>
</feature>
<dbReference type="Gene3D" id="2.40.10.220">
    <property type="entry name" value="predicted glycosyltransferase like domains"/>
    <property type="match status" value="1"/>
</dbReference>
<proteinExistence type="predicted"/>
<evidence type="ECO:0000256" key="2">
    <source>
        <dbReference type="ARBA" id="ARBA00023012"/>
    </source>
</evidence>
<dbReference type="SUPFAM" id="SSF141371">
    <property type="entry name" value="PilZ domain-like"/>
    <property type="match status" value="1"/>
</dbReference>
<dbReference type="Pfam" id="PF07238">
    <property type="entry name" value="PilZ"/>
    <property type="match status" value="1"/>
</dbReference>
<dbReference type="PANTHER" id="PTHR44591">
    <property type="entry name" value="STRESS RESPONSE REGULATOR PROTEIN 1"/>
    <property type="match status" value="1"/>
</dbReference>
<dbReference type="InterPro" id="IPR050595">
    <property type="entry name" value="Bact_response_regulator"/>
</dbReference>
<dbReference type="Gene3D" id="3.40.50.2300">
    <property type="match status" value="1"/>
</dbReference>
<evidence type="ECO:0000256" key="1">
    <source>
        <dbReference type="ARBA" id="ARBA00022553"/>
    </source>
</evidence>
<dbReference type="InterPro" id="IPR009875">
    <property type="entry name" value="PilZ_domain"/>
</dbReference>
<keyword evidence="6" id="KW-1185">Reference proteome</keyword>
<dbReference type="Pfam" id="PF00072">
    <property type="entry name" value="Response_reg"/>
    <property type="match status" value="1"/>
</dbReference>
<dbReference type="EMBL" id="JAHCVK010000002">
    <property type="protein sequence ID" value="MBT0653054.1"/>
    <property type="molecule type" value="Genomic_DNA"/>
</dbReference>
<accession>A0ABS5SEW8</accession>
<sequence>MKKILIVSPSENFRERNSHLLYRSDFEITTAASGEEALQHHRDSPADIVLSDLQLGDMGGDELCTLLRQSSGTAELSIILVCHDLPAELERAARSAANYCLTRPVRPVQLLKAVGDFASARMLRDKRVPLRVKVKTIRGGIGFYCISHDVSLTGILLETEEKIEVSERINCSFSLPDSGSIETEGEVMRYERTMDGGYKYGVQFSGLTREDRHKIDQYVSSIPHDESHA</sequence>
<dbReference type="SMART" id="SM00448">
    <property type="entry name" value="REC"/>
    <property type="match status" value="1"/>
</dbReference>
<reference evidence="5 6" key="1">
    <citation type="submission" date="2021-05" db="EMBL/GenBank/DDBJ databases">
        <title>The draft genome of Geobacter luticola JCM 17780.</title>
        <authorList>
            <person name="Xu Z."/>
            <person name="Masuda Y."/>
            <person name="Itoh H."/>
            <person name="Senoo K."/>
        </authorList>
    </citation>
    <scope>NUCLEOTIDE SEQUENCE [LARGE SCALE GENOMIC DNA]</scope>
    <source>
        <strain evidence="5 6">JCM 17780</strain>
    </source>
</reference>
<evidence type="ECO:0000259" key="4">
    <source>
        <dbReference type="PROSITE" id="PS50110"/>
    </source>
</evidence>
<dbReference type="PROSITE" id="PS50110">
    <property type="entry name" value="RESPONSE_REGULATORY"/>
    <property type="match status" value="1"/>
</dbReference>
<dbReference type="SUPFAM" id="SSF52172">
    <property type="entry name" value="CheY-like"/>
    <property type="match status" value="1"/>
</dbReference>
<dbReference type="PANTHER" id="PTHR44591:SF14">
    <property type="entry name" value="PROTEIN PILG"/>
    <property type="match status" value="1"/>
</dbReference>